<dbReference type="Proteomes" id="UP000244803">
    <property type="component" value="Chromosome 1"/>
</dbReference>
<reference evidence="1" key="1">
    <citation type="submission" date="2022-07" db="EMBL/GenBank/DDBJ databases">
        <title>Evaluation of T. orientalis genome assembly methods using nanopore sequencing and analysis of variation between genomes.</title>
        <authorList>
            <person name="Yam J."/>
            <person name="Micallef M.L."/>
            <person name="Liu M."/>
            <person name="Djordjevic S.P."/>
            <person name="Bogema D.R."/>
            <person name="Jenkins C."/>
        </authorList>
    </citation>
    <scope>NUCLEOTIDE SEQUENCE</scope>
    <source>
        <strain evidence="1">Fish Creek</strain>
    </source>
</reference>
<sequence length="106" mass="12380">MALSVRSIVQWVMNRLEDSVNPSNPVYRVDLLNELVGNLNNIKSVLLQLSSNDIRKYQYLLLLRGYNVNSGARKDRLEELCTQHRNYMLNQLVLNKVGSRRYKKKS</sequence>
<dbReference type="AlphaFoldDB" id="A0A976QPK3"/>
<evidence type="ECO:0000313" key="1">
    <source>
        <dbReference type="EMBL" id="UKJ87578.2"/>
    </source>
</evidence>
<accession>A0A976QPK3</accession>
<organism evidence="1 2">
    <name type="scientific">Theileria orientalis</name>
    <dbReference type="NCBI Taxonomy" id="68886"/>
    <lineage>
        <taxon>Eukaryota</taxon>
        <taxon>Sar</taxon>
        <taxon>Alveolata</taxon>
        <taxon>Apicomplexa</taxon>
        <taxon>Aconoidasida</taxon>
        <taxon>Piroplasmida</taxon>
        <taxon>Theileriidae</taxon>
        <taxon>Theileria</taxon>
    </lineage>
</organism>
<dbReference type="EMBL" id="CP056065">
    <property type="protein sequence ID" value="UKJ87578.2"/>
    <property type="molecule type" value="Genomic_DNA"/>
</dbReference>
<evidence type="ECO:0000313" key="2">
    <source>
        <dbReference type="Proteomes" id="UP000244803"/>
    </source>
</evidence>
<gene>
    <name evidence="1" type="ORF">MACJ_000013</name>
</gene>
<proteinExistence type="predicted"/>
<name>A0A976QPK3_THEOR</name>
<protein>
    <submittedName>
        <fullName evidence="1">Uncharacterized protein</fullName>
    </submittedName>
</protein>